<evidence type="ECO:0000256" key="2">
    <source>
        <dbReference type="ARBA" id="ARBA00022741"/>
    </source>
</evidence>
<dbReference type="Pfam" id="PF00012">
    <property type="entry name" value="HSP70"/>
    <property type="match status" value="1"/>
</dbReference>
<organism evidence="7">
    <name type="scientific">Clastoptera arizonana</name>
    <name type="common">Arizona spittle bug</name>
    <dbReference type="NCBI Taxonomy" id="38151"/>
    <lineage>
        <taxon>Eukaryota</taxon>
        <taxon>Metazoa</taxon>
        <taxon>Ecdysozoa</taxon>
        <taxon>Arthropoda</taxon>
        <taxon>Hexapoda</taxon>
        <taxon>Insecta</taxon>
        <taxon>Pterygota</taxon>
        <taxon>Neoptera</taxon>
        <taxon>Paraneoptera</taxon>
        <taxon>Hemiptera</taxon>
        <taxon>Auchenorrhyncha</taxon>
        <taxon>Cercopoidea</taxon>
        <taxon>Clastopteridae</taxon>
        <taxon>Clastoptera</taxon>
    </lineage>
</organism>
<dbReference type="InterPro" id="IPR029048">
    <property type="entry name" value="HSP70_C_sf"/>
</dbReference>
<dbReference type="Gene3D" id="1.20.1270.10">
    <property type="match status" value="1"/>
</dbReference>
<evidence type="ECO:0000256" key="1">
    <source>
        <dbReference type="ARBA" id="ARBA00007381"/>
    </source>
</evidence>
<dbReference type="SUPFAM" id="SSF100920">
    <property type="entry name" value="Heat shock protein 70kD (HSP70), peptide-binding domain"/>
    <property type="match status" value="1"/>
</dbReference>
<evidence type="ECO:0000256" key="5">
    <source>
        <dbReference type="SAM" id="Coils"/>
    </source>
</evidence>
<evidence type="ECO:0000313" key="7">
    <source>
        <dbReference type="EMBL" id="JAS09659.1"/>
    </source>
</evidence>
<dbReference type="PROSITE" id="PS00329">
    <property type="entry name" value="HSP70_2"/>
    <property type="match status" value="1"/>
</dbReference>
<dbReference type="EMBL" id="GEDC01027639">
    <property type="protein sequence ID" value="JAS09659.1"/>
    <property type="molecule type" value="Transcribed_RNA"/>
</dbReference>
<keyword evidence="2 4" id="KW-0547">Nucleotide-binding</keyword>
<name>A0A1B6C8K8_9HEMI</name>
<dbReference type="SUPFAM" id="SSF53067">
    <property type="entry name" value="Actin-like ATPase domain"/>
    <property type="match status" value="2"/>
</dbReference>
<evidence type="ECO:0000256" key="3">
    <source>
        <dbReference type="ARBA" id="ARBA00022840"/>
    </source>
</evidence>
<feature type="compositionally biased region" description="Basic and acidic residues" evidence="6">
    <location>
        <begin position="497"/>
        <end position="516"/>
    </location>
</feature>
<dbReference type="NCBIfam" id="NF001413">
    <property type="entry name" value="PRK00290.1"/>
    <property type="match status" value="1"/>
</dbReference>
<protein>
    <submittedName>
        <fullName evidence="7">Uncharacterized protein</fullName>
    </submittedName>
</protein>
<feature type="coiled-coil region" evidence="5">
    <location>
        <begin position="388"/>
        <end position="415"/>
    </location>
</feature>
<reference evidence="7" key="1">
    <citation type="submission" date="2015-12" db="EMBL/GenBank/DDBJ databases">
        <title>De novo transcriptome assembly of four potential Pierce s Disease insect vectors from Arizona vineyards.</title>
        <authorList>
            <person name="Tassone E.E."/>
        </authorList>
    </citation>
    <scope>NUCLEOTIDE SEQUENCE</scope>
</reference>
<evidence type="ECO:0000256" key="6">
    <source>
        <dbReference type="SAM" id="MobiDB-lite"/>
    </source>
</evidence>
<dbReference type="PROSITE" id="PS01036">
    <property type="entry name" value="HSP70_3"/>
    <property type="match status" value="1"/>
</dbReference>
<feature type="region of interest" description="Disordered" evidence="6">
    <location>
        <begin position="489"/>
        <end position="516"/>
    </location>
</feature>
<evidence type="ECO:0000313" key="8">
    <source>
        <dbReference type="EMBL" id="JAS10873.1"/>
    </source>
</evidence>
<dbReference type="InterPro" id="IPR043129">
    <property type="entry name" value="ATPase_NBD"/>
</dbReference>
<dbReference type="FunFam" id="3.30.420.40:FF:000545">
    <property type="entry name" value="Endoplasmic reticulum chaperone BiP"/>
    <property type="match status" value="1"/>
</dbReference>
<dbReference type="FunFam" id="3.90.640.10:FF:000003">
    <property type="entry name" value="Molecular chaperone DnaK"/>
    <property type="match status" value="1"/>
</dbReference>
<proteinExistence type="inferred from homology"/>
<comment type="similarity">
    <text evidence="1 4">Belongs to the heat shock protein 70 family.</text>
</comment>
<dbReference type="GO" id="GO:0140662">
    <property type="term" value="F:ATP-dependent protein folding chaperone"/>
    <property type="evidence" value="ECO:0007669"/>
    <property type="project" value="InterPro"/>
</dbReference>
<dbReference type="PANTHER" id="PTHR19375">
    <property type="entry name" value="HEAT SHOCK PROTEIN 70KDA"/>
    <property type="match status" value="1"/>
</dbReference>
<dbReference type="PRINTS" id="PR00301">
    <property type="entry name" value="HEATSHOCK70"/>
</dbReference>
<keyword evidence="5" id="KW-0175">Coiled coil</keyword>
<dbReference type="Gene3D" id="3.90.640.10">
    <property type="entry name" value="Actin, Chain A, domain 4"/>
    <property type="match status" value="1"/>
</dbReference>
<accession>A0A1B6C8K8</accession>
<dbReference type="GO" id="GO:0005524">
    <property type="term" value="F:ATP binding"/>
    <property type="evidence" value="ECO:0007669"/>
    <property type="project" value="UniProtKB-KW"/>
</dbReference>
<dbReference type="Gene3D" id="2.60.34.10">
    <property type="entry name" value="Substrate Binding Domain Of DNAk, Chain A, domain 1"/>
    <property type="match status" value="1"/>
</dbReference>
<gene>
    <name evidence="8" type="ORF">g.3197</name>
    <name evidence="7" type="ORF">g.3200</name>
</gene>
<dbReference type="Gene3D" id="3.30.420.40">
    <property type="match status" value="2"/>
</dbReference>
<evidence type="ECO:0000256" key="4">
    <source>
        <dbReference type="RuleBase" id="RU003322"/>
    </source>
</evidence>
<dbReference type="AlphaFoldDB" id="A0A1B6C8K8"/>
<dbReference type="EMBL" id="GEDC01026425">
    <property type="protein sequence ID" value="JAS10873.1"/>
    <property type="molecule type" value="Transcribed_RNA"/>
</dbReference>
<dbReference type="InterPro" id="IPR029047">
    <property type="entry name" value="HSP70_peptide-bd_sf"/>
</dbReference>
<keyword evidence="3 4" id="KW-0067">ATP-binding</keyword>
<sequence>MKKTAEDYLGFKVNEAVITVPAYFNDAQRQATKDAGKIAGLEVKRIINEPTAAALAFGLDKTLNNDKKIVVYDLGGGTFDVSIIEISNIDGEKQFEVLSTNGDTFLGGEDFDKKLIDYVINEFKKIHGIDLYKDSISLQRIKSAVERAKIELSSLQETEINEPYITINNNIPLHLNLKITRAKFESLVENLIDKTIKPCQIAVKDAKININEISDVILVGGMTRMPKIQEKVKFFFNKEPRKDINPDEAVAIGAAIQAAVISGDKKDLLLLDVTPLSLGIETMGGIMTKMIKKNTTIPTKFSQIFSTAEDNQPMVTIRIYQGEREMANNNKLLGEFNLEGIEFAPRGVPQIEVTFDIDVNGILHVTAKDKNTNKENKITIKANSGLNENEIEKMIKDAEINLEEDKKIKELIEIKNKADTLIHSANKIIEKNNNLISINDIDNLKKEIIELENLIKTNDKIKIENKINSLSVILQKINSEIYKNKNINENENNINNNEKKENDENKIVDKDFKDIK</sequence>
<dbReference type="InterPro" id="IPR013126">
    <property type="entry name" value="Hsp_70_fam"/>
</dbReference>
<dbReference type="InterPro" id="IPR018181">
    <property type="entry name" value="Heat_shock_70_CS"/>
</dbReference>
<dbReference type="FunFam" id="2.60.34.10:FF:000014">
    <property type="entry name" value="Chaperone protein DnaK HSP70"/>
    <property type="match status" value="1"/>
</dbReference>